<keyword evidence="9" id="KW-0289">Folate biosynthesis</keyword>
<keyword evidence="10" id="KW-0413">Isomerase</keyword>
<dbReference type="GO" id="GO:0046656">
    <property type="term" value="P:folic acid biosynthetic process"/>
    <property type="evidence" value="ECO:0007669"/>
    <property type="project" value="UniProtKB-KW"/>
</dbReference>
<evidence type="ECO:0000256" key="16">
    <source>
        <dbReference type="ARBA" id="ARBA00059496"/>
    </source>
</evidence>
<sequence length="180" mass="20320">MALEIEPPEVREEDHSRRDCTHKLFRFENVVLNATSVDNTHISPEVVSGLAKKQAGRDGYCIYRATFGNHHYRCFTTWEQTIEQKLVFDIEMAWDNRKSARSDDVADCLSYADIADTVVSHVEGGRFALVERVAEEVADLLLSRFSSPWVRIKLSKPGAVARAANVGVIIERGNNLKENN</sequence>
<gene>
    <name evidence="18" type="primary">folB</name>
    <name evidence="18" type="ORF">NCTC10786_04291</name>
</gene>
<organism evidence="18 19">
    <name type="scientific">Citrobacter koseri</name>
    <name type="common">Citrobacter diversus</name>
    <dbReference type="NCBI Taxonomy" id="545"/>
    <lineage>
        <taxon>Bacteria</taxon>
        <taxon>Pseudomonadati</taxon>
        <taxon>Pseudomonadota</taxon>
        <taxon>Gammaproteobacteria</taxon>
        <taxon>Enterobacterales</taxon>
        <taxon>Enterobacteriaceae</taxon>
        <taxon>Citrobacter</taxon>
    </lineage>
</organism>
<evidence type="ECO:0000313" key="18">
    <source>
        <dbReference type="EMBL" id="SQB37534.1"/>
    </source>
</evidence>
<dbReference type="GO" id="GO:0005737">
    <property type="term" value="C:cytoplasm"/>
    <property type="evidence" value="ECO:0007669"/>
    <property type="project" value="TreeGrafter"/>
</dbReference>
<evidence type="ECO:0000313" key="19">
    <source>
        <dbReference type="Proteomes" id="UP000251584"/>
    </source>
</evidence>
<evidence type="ECO:0000256" key="8">
    <source>
        <dbReference type="ARBA" id="ARBA00018285"/>
    </source>
</evidence>
<comment type="pathway">
    <text evidence="3">Cofactor biosynthesis; tetrahydrofolate biosynthesis; 2-amino-4-hydroxy-6-hydroxymethyl-7,8-dihydropteridine diphosphate from 7,8-dihydroneopterin triphosphate: step 3/4.</text>
</comment>
<comment type="catalytic activity">
    <reaction evidence="1">
        <text>7,8-dihydroneopterin = 7,8-dihydromonapterin</text>
        <dbReference type="Rhea" id="RHEA:45328"/>
        <dbReference type="ChEBI" id="CHEBI:17001"/>
        <dbReference type="ChEBI" id="CHEBI:71175"/>
        <dbReference type="EC" id="5.1.99.8"/>
    </reaction>
</comment>
<comment type="similarity">
    <text evidence="4">Belongs to the DHNA family.</text>
</comment>
<comment type="catalytic activity">
    <reaction evidence="2">
        <text>7,8-dihydroneopterin = 6-hydroxymethyl-7,8-dihydropterin + glycolaldehyde</text>
        <dbReference type="Rhea" id="RHEA:10540"/>
        <dbReference type="ChEBI" id="CHEBI:17001"/>
        <dbReference type="ChEBI" id="CHEBI:17071"/>
        <dbReference type="ChEBI" id="CHEBI:44841"/>
        <dbReference type="EC" id="4.1.2.25"/>
    </reaction>
</comment>
<dbReference type="InterPro" id="IPR043133">
    <property type="entry name" value="GTP-CH-I_C/QueF"/>
</dbReference>
<comment type="function">
    <text evidence="16">Catalyzes the conversion of 7,8-dihydroneopterin to 6-hydroxymethyl-7,8-dihydropterin. Can use L-threo-dihydroneopterin and D-erythro-dihydroneopterin as substrates for the formation of 6-hydroxymethyldihydropterin, but it can also catalyze the epimerization of carbon 2' of dihydroneopterin to dihydromonapterin at appreciable velocity.</text>
</comment>
<evidence type="ECO:0000259" key="17">
    <source>
        <dbReference type="SMART" id="SM00905"/>
    </source>
</evidence>
<dbReference type="CDD" id="cd00534">
    <property type="entry name" value="DHNA_DHNTPE"/>
    <property type="match status" value="1"/>
</dbReference>
<dbReference type="Gene3D" id="3.30.1130.10">
    <property type="match status" value="1"/>
</dbReference>
<evidence type="ECO:0000256" key="11">
    <source>
        <dbReference type="ARBA" id="ARBA00023239"/>
    </source>
</evidence>
<name>A0A2X2WAX5_CITKO</name>
<protein>
    <recommendedName>
        <fullName evidence="8">Dihydroneopterin aldolase</fullName>
        <ecNumber evidence="7">4.1.2.25</ecNumber>
        <ecNumber evidence="6">5.1.99.8</ecNumber>
    </recommendedName>
    <alternativeName>
        <fullName evidence="13">7,8-dihydroneopterin 2'-epimerase</fullName>
    </alternativeName>
    <alternativeName>
        <fullName evidence="15">7,8-dihydroneopterin aldolase</fullName>
    </alternativeName>
    <alternativeName>
        <fullName evidence="12">7,8-dihydroneopterin epimerase</fullName>
    </alternativeName>
    <alternativeName>
        <fullName evidence="14">Dihydroneopterin epimerase</fullName>
    </alternativeName>
</protein>
<dbReference type="EC" id="4.1.2.25" evidence="7"/>
<dbReference type="PANTHER" id="PTHR42844:SF1">
    <property type="entry name" value="DIHYDRONEOPTERIN ALDOLASE 1-RELATED"/>
    <property type="match status" value="1"/>
</dbReference>
<evidence type="ECO:0000256" key="5">
    <source>
        <dbReference type="ARBA" id="ARBA00011823"/>
    </source>
</evidence>
<dbReference type="FunFam" id="3.30.1130.10:FF:000002">
    <property type="entry name" value="7,8-dihydroneopterin aldolase"/>
    <property type="match status" value="1"/>
</dbReference>
<dbReference type="EMBL" id="UAVY01000007">
    <property type="protein sequence ID" value="SQB37534.1"/>
    <property type="molecule type" value="Genomic_DNA"/>
</dbReference>
<dbReference type="EC" id="5.1.99.8" evidence="6"/>
<evidence type="ECO:0000256" key="13">
    <source>
        <dbReference type="ARBA" id="ARBA00031101"/>
    </source>
</evidence>
<accession>A0A2X2WAX5</accession>
<evidence type="ECO:0000256" key="12">
    <source>
        <dbReference type="ARBA" id="ARBA00029947"/>
    </source>
</evidence>
<dbReference type="SUPFAM" id="SSF55620">
    <property type="entry name" value="Tetrahydrobiopterin biosynthesis enzymes-like"/>
    <property type="match status" value="1"/>
</dbReference>
<evidence type="ECO:0000256" key="10">
    <source>
        <dbReference type="ARBA" id="ARBA00023235"/>
    </source>
</evidence>
<evidence type="ECO:0000256" key="2">
    <source>
        <dbReference type="ARBA" id="ARBA00001353"/>
    </source>
</evidence>
<feature type="domain" description="Dihydroneopterin aldolase/epimerase" evidence="17">
    <location>
        <begin position="75"/>
        <end position="172"/>
    </location>
</feature>
<dbReference type="Pfam" id="PF02152">
    <property type="entry name" value="FolB"/>
    <property type="match status" value="1"/>
</dbReference>
<evidence type="ECO:0000256" key="1">
    <source>
        <dbReference type="ARBA" id="ARBA00000693"/>
    </source>
</evidence>
<dbReference type="PANTHER" id="PTHR42844">
    <property type="entry name" value="DIHYDRONEOPTERIN ALDOLASE 1-RELATED"/>
    <property type="match status" value="1"/>
</dbReference>
<dbReference type="InterPro" id="IPR006156">
    <property type="entry name" value="Dihydroneopterin_aldolase"/>
</dbReference>
<dbReference type="Proteomes" id="UP000251584">
    <property type="component" value="Unassembled WGS sequence"/>
</dbReference>
<reference evidence="18 19" key="1">
    <citation type="submission" date="2018-06" db="EMBL/GenBank/DDBJ databases">
        <authorList>
            <consortium name="Pathogen Informatics"/>
            <person name="Doyle S."/>
        </authorList>
    </citation>
    <scope>NUCLEOTIDE SEQUENCE [LARGE SCALE GENOMIC DNA]</scope>
    <source>
        <strain evidence="18 19">NCTC10786</strain>
    </source>
</reference>
<evidence type="ECO:0000256" key="7">
    <source>
        <dbReference type="ARBA" id="ARBA00013043"/>
    </source>
</evidence>
<dbReference type="SMART" id="SM00905">
    <property type="entry name" value="FolB"/>
    <property type="match status" value="1"/>
</dbReference>
<dbReference type="InterPro" id="IPR006157">
    <property type="entry name" value="FolB_dom"/>
</dbReference>
<dbReference type="NCBIfam" id="NF008614">
    <property type="entry name" value="PRK11593.1"/>
    <property type="match status" value="1"/>
</dbReference>
<dbReference type="NCBIfam" id="TIGR00526">
    <property type="entry name" value="folB_dom"/>
    <property type="match status" value="1"/>
</dbReference>
<evidence type="ECO:0000256" key="3">
    <source>
        <dbReference type="ARBA" id="ARBA00005013"/>
    </source>
</evidence>
<evidence type="ECO:0000256" key="4">
    <source>
        <dbReference type="ARBA" id="ARBA00005708"/>
    </source>
</evidence>
<evidence type="ECO:0000256" key="15">
    <source>
        <dbReference type="ARBA" id="ARBA00032903"/>
    </source>
</evidence>
<comment type="subunit">
    <text evidence="5">Homooctamer.</text>
</comment>
<proteinExistence type="inferred from homology"/>
<evidence type="ECO:0000256" key="6">
    <source>
        <dbReference type="ARBA" id="ARBA00012234"/>
    </source>
</evidence>
<keyword evidence="11 18" id="KW-0456">Lyase</keyword>
<evidence type="ECO:0000256" key="9">
    <source>
        <dbReference type="ARBA" id="ARBA00022909"/>
    </source>
</evidence>
<evidence type="ECO:0000256" key="14">
    <source>
        <dbReference type="ARBA" id="ARBA00032109"/>
    </source>
</evidence>
<dbReference type="GO" id="GO:0004150">
    <property type="term" value="F:dihydroneopterin aldolase activity"/>
    <property type="evidence" value="ECO:0007669"/>
    <property type="project" value="UniProtKB-EC"/>
</dbReference>
<dbReference type="AlphaFoldDB" id="A0A2X2WAX5"/>
<dbReference type="GO" id="GO:0016853">
    <property type="term" value="F:isomerase activity"/>
    <property type="evidence" value="ECO:0007669"/>
    <property type="project" value="UniProtKB-KW"/>
</dbReference>